<dbReference type="AlphaFoldDB" id="A0A5B8LUW4"/>
<organism evidence="3 4">
    <name type="scientific">Devosia ginsengisoli</name>
    <dbReference type="NCBI Taxonomy" id="400770"/>
    <lineage>
        <taxon>Bacteria</taxon>
        <taxon>Pseudomonadati</taxon>
        <taxon>Pseudomonadota</taxon>
        <taxon>Alphaproteobacteria</taxon>
        <taxon>Hyphomicrobiales</taxon>
        <taxon>Devosiaceae</taxon>
        <taxon>Devosia</taxon>
    </lineage>
</organism>
<keyword evidence="4" id="KW-1185">Reference proteome</keyword>
<name>A0A5B8LUW4_9HYPH</name>
<reference evidence="3 4" key="1">
    <citation type="submission" date="2019-07" db="EMBL/GenBank/DDBJ databases">
        <title>Full genome sequence of Devosia sp. Gsoil 520.</title>
        <authorList>
            <person name="Im W.-T."/>
        </authorList>
    </citation>
    <scope>NUCLEOTIDE SEQUENCE [LARGE SCALE GENOMIC DNA]</scope>
    <source>
        <strain evidence="3 4">Gsoil 520</strain>
    </source>
</reference>
<dbReference type="KEGG" id="dea:FPZ08_13200"/>
<dbReference type="GO" id="GO:0000166">
    <property type="term" value="F:nucleotide binding"/>
    <property type="evidence" value="ECO:0007669"/>
    <property type="project" value="InterPro"/>
</dbReference>
<sequence length="342" mass="37016">MSSKDVLLIGAGRMGRSHAMAVRELGLSLAAVCDLRTEARDAMGEEFSIAPSARFAEAAAMLAAFPDPRLVVIATTANTHFDLVRAAVAAGAQAILCEKPMAASVDQCIGMVECCAQAGTRLGINHQMRFMPQYELVKTILDEGLLGRLGSMNVVAGSLGLAMNGSHYIEAFNFLTGAWPGWVSAHFTGEPINNPRGVEFFDQGGEFRFIADSGQRLNLIIGHDQGHGMTVTYAGEYGHIIIDELQGEAIVTARERAHRGAPMTRYGMPWERITHRFAPADNVQPTKRVLEALLKGENFPDGRTGLQIVRAVARCYDSAEQNSRKIAIETADANTGRVFPWA</sequence>
<proteinExistence type="predicted"/>
<dbReference type="Gene3D" id="3.30.360.10">
    <property type="entry name" value="Dihydrodipicolinate Reductase, domain 2"/>
    <property type="match status" value="1"/>
</dbReference>
<evidence type="ECO:0000313" key="4">
    <source>
        <dbReference type="Proteomes" id="UP000315364"/>
    </source>
</evidence>
<dbReference type="Proteomes" id="UP000315364">
    <property type="component" value="Chromosome"/>
</dbReference>
<evidence type="ECO:0000313" key="3">
    <source>
        <dbReference type="EMBL" id="QDZ11629.1"/>
    </source>
</evidence>
<dbReference type="Gene3D" id="3.40.50.720">
    <property type="entry name" value="NAD(P)-binding Rossmann-like Domain"/>
    <property type="match status" value="1"/>
</dbReference>
<dbReference type="SUPFAM" id="SSF51735">
    <property type="entry name" value="NAD(P)-binding Rossmann-fold domains"/>
    <property type="match status" value="1"/>
</dbReference>
<dbReference type="Pfam" id="PF01408">
    <property type="entry name" value="GFO_IDH_MocA"/>
    <property type="match status" value="1"/>
</dbReference>
<dbReference type="InterPro" id="IPR036291">
    <property type="entry name" value="NAD(P)-bd_dom_sf"/>
</dbReference>
<accession>A0A5B8LUW4</accession>
<dbReference type="OrthoDB" id="9792935at2"/>
<protein>
    <submittedName>
        <fullName evidence="3">Gfo/Idh/MocA family oxidoreductase</fullName>
    </submittedName>
</protein>
<dbReference type="InterPro" id="IPR050463">
    <property type="entry name" value="Gfo/Idh/MocA_oxidrdct_glycsds"/>
</dbReference>
<dbReference type="PANTHER" id="PTHR43818:SF11">
    <property type="entry name" value="BCDNA.GH03377"/>
    <property type="match status" value="1"/>
</dbReference>
<dbReference type="RefSeq" id="WP_146290447.1">
    <property type="nucleotide sequence ID" value="NZ_CP042304.1"/>
</dbReference>
<evidence type="ECO:0000256" key="1">
    <source>
        <dbReference type="ARBA" id="ARBA00023002"/>
    </source>
</evidence>
<dbReference type="PANTHER" id="PTHR43818">
    <property type="entry name" value="BCDNA.GH03377"/>
    <property type="match status" value="1"/>
</dbReference>
<dbReference type="InterPro" id="IPR000683">
    <property type="entry name" value="Gfo/Idh/MocA-like_OxRdtase_N"/>
</dbReference>
<keyword evidence="1" id="KW-0560">Oxidoreductase</keyword>
<dbReference type="GO" id="GO:0016491">
    <property type="term" value="F:oxidoreductase activity"/>
    <property type="evidence" value="ECO:0007669"/>
    <property type="project" value="UniProtKB-KW"/>
</dbReference>
<dbReference type="EMBL" id="CP042304">
    <property type="protein sequence ID" value="QDZ11629.1"/>
    <property type="molecule type" value="Genomic_DNA"/>
</dbReference>
<gene>
    <name evidence="3" type="ORF">FPZ08_13200</name>
</gene>
<evidence type="ECO:0000259" key="2">
    <source>
        <dbReference type="Pfam" id="PF01408"/>
    </source>
</evidence>
<feature type="domain" description="Gfo/Idh/MocA-like oxidoreductase N-terminal" evidence="2">
    <location>
        <begin position="6"/>
        <end position="126"/>
    </location>
</feature>